<name>A0A8X6TBF2_NEPPI</name>
<comment type="caution">
    <text evidence="1">The sequence shown here is derived from an EMBL/GenBank/DDBJ whole genome shotgun (WGS) entry which is preliminary data.</text>
</comment>
<reference evidence="1" key="1">
    <citation type="submission" date="2020-08" db="EMBL/GenBank/DDBJ databases">
        <title>Multicomponent nature underlies the extraordinary mechanical properties of spider dragline silk.</title>
        <authorList>
            <person name="Kono N."/>
            <person name="Nakamura H."/>
            <person name="Mori M."/>
            <person name="Yoshida Y."/>
            <person name="Ohtoshi R."/>
            <person name="Malay A.D."/>
            <person name="Moran D.A.P."/>
            <person name="Tomita M."/>
            <person name="Numata K."/>
            <person name="Arakawa K."/>
        </authorList>
    </citation>
    <scope>NUCLEOTIDE SEQUENCE</scope>
</reference>
<dbReference type="EMBL" id="BMAW01100605">
    <property type="protein sequence ID" value="GFS95904.1"/>
    <property type="molecule type" value="Genomic_DNA"/>
</dbReference>
<evidence type="ECO:0000313" key="2">
    <source>
        <dbReference type="Proteomes" id="UP000887013"/>
    </source>
</evidence>
<evidence type="ECO:0000313" key="1">
    <source>
        <dbReference type="EMBL" id="GFS95904.1"/>
    </source>
</evidence>
<accession>A0A8X6TBF2</accession>
<dbReference type="Proteomes" id="UP000887013">
    <property type="component" value="Unassembled WGS sequence"/>
</dbReference>
<organism evidence="1 2">
    <name type="scientific">Nephila pilipes</name>
    <name type="common">Giant wood spider</name>
    <name type="synonym">Nephila maculata</name>
    <dbReference type="NCBI Taxonomy" id="299642"/>
    <lineage>
        <taxon>Eukaryota</taxon>
        <taxon>Metazoa</taxon>
        <taxon>Ecdysozoa</taxon>
        <taxon>Arthropoda</taxon>
        <taxon>Chelicerata</taxon>
        <taxon>Arachnida</taxon>
        <taxon>Araneae</taxon>
        <taxon>Araneomorphae</taxon>
        <taxon>Entelegynae</taxon>
        <taxon>Araneoidea</taxon>
        <taxon>Nephilidae</taxon>
        <taxon>Nephila</taxon>
    </lineage>
</organism>
<dbReference type="AlphaFoldDB" id="A0A8X6TBF2"/>
<gene>
    <name evidence="1" type="ORF">NPIL_161771</name>
</gene>
<sequence length="79" mass="8664">MGLSGWEQERDLNTLTAESLFWVIQGNSLDGGHIDGCEEATPPKRAWIMAGFLAALGGGLEYYDEGNFNETAVPPMRLF</sequence>
<protein>
    <submittedName>
        <fullName evidence="1">Uncharacterized protein</fullName>
    </submittedName>
</protein>
<keyword evidence="2" id="KW-1185">Reference proteome</keyword>
<proteinExistence type="predicted"/>